<gene>
    <name evidence="1" type="ORF">ERJ77_25110</name>
</gene>
<dbReference type="AlphaFoldDB" id="A0AAW4BMQ4"/>
<sequence length="102" mass="11649">MLETDSSKAMFHMKRLFQFGGSEIGSLIQSTRNLYAKTLSDIKFSHLTDRDIFAYKYLKTLPEPSEGNGNLLRGKIFEPQLDMIMGMELKQKYGSAIPRPDL</sequence>
<proteinExistence type="predicted"/>
<organism evidence="1 2">
    <name type="scientific">Vibrio anguillarum</name>
    <name type="common">Listonella anguillarum</name>
    <dbReference type="NCBI Taxonomy" id="55601"/>
    <lineage>
        <taxon>Bacteria</taxon>
        <taxon>Pseudomonadati</taxon>
        <taxon>Pseudomonadota</taxon>
        <taxon>Gammaproteobacteria</taxon>
        <taxon>Vibrionales</taxon>
        <taxon>Vibrionaceae</taxon>
        <taxon>Vibrio</taxon>
    </lineage>
</organism>
<protein>
    <submittedName>
        <fullName evidence="1">Uncharacterized protein</fullName>
    </submittedName>
</protein>
<reference evidence="1" key="1">
    <citation type="journal article" date="2021" name="PeerJ">
        <title>Analysis of 44 Vibrio anguillarum genomes reveals high genetic diversity.</title>
        <authorList>
            <person name="Hansen M.J."/>
            <person name="Dalsgaard I."/>
        </authorList>
    </citation>
    <scope>NUCLEOTIDE SEQUENCE</scope>
    <source>
        <strain evidence="1">850617-1/1</strain>
    </source>
</reference>
<feature type="non-terminal residue" evidence="1">
    <location>
        <position position="102"/>
    </location>
</feature>
<accession>A0AAW4BMQ4</accession>
<evidence type="ECO:0000313" key="1">
    <source>
        <dbReference type="EMBL" id="MBF4437702.1"/>
    </source>
</evidence>
<comment type="caution">
    <text evidence="1">The sequence shown here is derived from an EMBL/GenBank/DDBJ whole genome shotgun (WGS) entry which is preliminary data.</text>
</comment>
<dbReference type="Proteomes" id="UP000786185">
    <property type="component" value="Unassembled WGS sequence"/>
</dbReference>
<evidence type="ECO:0000313" key="2">
    <source>
        <dbReference type="Proteomes" id="UP000786185"/>
    </source>
</evidence>
<dbReference type="EMBL" id="SCLC01001238">
    <property type="protein sequence ID" value="MBF4437702.1"/>
    <property type="molecule type" value="Genomic_DNA"/>
</dbReference>
<name>A0AAW4BMQ4_VIBAN</name>